<evidence type="ECO:0000256" key="3">
    <source>
        <dbReference type="ARBA" id="ARBA00023274"/>
    </source>
</evidence>
<dbReference type="GO" id="GO:0006412">
    <property type="term" value="P:translation"/>
    <property type="evidence" value="ECO:0007669"/>
    <property type="project" value="UniProtKB-UniRule"/>
</dbReference>
<evidence type="ECO:0000256" key="6">
    <source>
        <dbReference type="RuleBase" id="RU000559"/>
    </source>
</evidence>
<evidence type="ECO:0000256" key="2">
    <source>
        <dbReference type="ARBA" id="ARBA00022980"/>
    </source>
</evidence>
<dbReference type="Proteomes" id="UP000676194">
    <property type="component" value="Chromosome"/>
</dbReference>
<dbReference type="InterPro" id="IPR018257">
    <property type="entry name" value="Ribosomal_bL19_CS"/>
</dbReference>
<keyword evidence="8" id="KW-1185">Reference proteome</keyword>
<evidence type="ECO:0000256" key="1">
    <source>
        <dbReference type="ARBA" id="ARBA00005781"/>
    </source>
</evidence>
<dbReference type="InterPro" id="IPR001857">
    <property type="entry name" value="Ribosomal_bL19"/>
</dbReference>
<dbReference type="PANTHER" id="PTHR15680">
    <property type="entry name" value="RIBOSOMAL PROTEIN L19"/>
    <property type="match status" value="1"/>
</dbReference>
<dbReference type="GO" id="GO:0003735">
    <property type="term" value="F:structural constituent of ribosome"/>
    <property type="evidence" value="ECO:0007669"/>
    <property type="project" value="InterPro"/>
</dbReference>
<dbReference type="PROSITE" id="PS01015">
    <property type="entry name" value="RIBOSOMAL_L19"/>
    <property type="match status" value="1"/>
</dbReference>
<dbReference type="SUPFAM" id="SSF50104">
    <property type="entry name" value="Translation proteins SH3-like domain"/>
    <property type="match status" value="1"/>
</dbReference>
<dbReference type="PRINTS" id="PR00061">
    <property type="entry name" value="RIBOSOMALL19"/>
</dbReference>
<organism evidence="7 8">
    <name type="scientific">Telmatocola sphagniphila</name>
    <dbReference type="NCBI Taxonomy" id="1123043"/>
    <lineage>
        <taxon>Bacteria</taxon>
        <taxon>Pseudomonadati</taxon>
        <taxon>Planctomycetota</taxon>
        <taxon>Planctomycetia</taxon>
        <taxon>Gemmatales</taxon>
        <taxon>Gemmataceae</taxon>
    </lineage>
</organism>
<evidence type="ECO:0000256" key="4">
    <source>
        <dbReference type="ARBA" id="ARBA00035171"/>
    </source>
</evidence>
<dbReference type="NCBIfam" id="TIGR01024">
    <property type="entry name" value="rplS_bact"/>
    <property type="match status" value="1"/>
</dbReference>
<comment type="similarity">
    <text evidence="1 5 6">Belongs to the bacterial ribosomal protein bL19 family.</text>
</comment>
<dbReference type="KEGG" id="tsph:KIH39_02685"/>
<keyword evidence="2 5" id="KW-0689">Ribosomal protein</keyword>
<dbReference type="Gene3D" id="2.30.30.790">
    <property type="match status" value="1"/>
</dbReference>
<dbReference type="PANTHER" id="PTHR15680:SF9">
    <property type="entry name" value="LARGE RIBOSOMAL SUBUNIT PROTEIN BL19M"/>
    <property type="match status" value="1"/>
</dbReference>
<dbReference type="Pfam" id="PF01245">
    <property type="entry name" value="Ribosomal_L19"/>
    <property type="match status" value="1"/>
</dbReference>
<evidence type="ECO:0000313" key="8">
    <source>
        <dbReference type="Proteomes" id="UP000676194"/>
    </source>
</evidence>
<dbReference type="AlphaFoldDB" id="A0A8E6B7T3"/>
<protein>
    <recommendedName>
        <fullName evidence="4 5">Large ribosomal subunit protein bL19</fullName>
    </recommendedName>
</protein>
<dbReference type="RefSeq" id="WP_213497734.1">
    <property type="nucleotide sequence ID" value="NZ_CP074694.1"/>
</dbReference>
<evidence type="ECO:0000256" key="5">
    <source>
        <dbReference type="HAMAP-Rule" id="MF_00402"/>
    </source>
</evidence>
<accession>A0A8E6B7T3</accession>
<proteinExistence type="inferred from homology"/>
<dbReference type="InterPro" id="IPR038657">
    <property type="entry name" value="Ribosomal_bL19_sf"/>
</dbReference>
<reference evidence="7" key="1">
    <citation type="submission" date="2021-05" db="EMBL/GenBank/DDBJ databases">
        <title>Complete genome sequence of the cellulolytic planctomycete Telmatocola sphagniphila SP2T and characterization of the first cellulase from planctomycetes.</title>
        <authorList>
            <person name="Rakitin A.L."/>
            <person name="Beletsky A.V."/>
            <person name="Naumoff D.G."/>
            <person name="Kulichevskaya I.S."/>
            <person name="Mardanov A.V."/>
            <person name="Ravin N.V."/>
            <person name="Dedysh S.N."/>
        </authorList>
    </citation>
    <scope>NUCLEOTIDE SEQUENCE</scope>
    <source>
        <strain evidence="7">SP2T</strain>
    </source>
</reference>
<dbReference type="HAMAP" id="MF_00402">
    <property type="entry name" value="Ribosomal_bL19"/>
    <property type="match status" value="1"/>
</dbReference>
<gene>
    <name evidence="5 7" type="primary">rplS</name>
    <name evidence="7" type="ORF">KIH39_02685</name>
</gene>
<sequence length="141" mass="15675">MKSKLISAVEKAQVAKASELTAKQAEVQKSNVTRTINAFNIGDTVDVHHWIETGEKGRLQVFSGTVIGRKGEGICESFVVRRIVQGEGVERTFPLNSPKIAKIEVKRSGKVRRAKLYYLRDRVGKATRVKELKVKTTKPVA</sequence>
<dbReference type="EMBL" id="CP074694">
    <property type="protein sequence ID" value="QVL32844.1"/>
    <property type="molecule type" value="Genomic_DNA"/>
</dbReference>
<dbReference type="InterPro" id="IPR008991">
    <property type="entry name" value="Translation_prot_SH3-like_sf"/>
</dbReference>
<evidence type="ECO:0000313" key="7">
    <source>
        <dbReference type="EMBL" id="QVL32844.1"/>
    </source>
</evidence>
<name>A0A8E6B7T3_9BACT</name>
<comment type="function">
    <text evidence="5 6">This protein is located at the 30S-50S ribosomal subunit interface and may play a role in the structure and function of the aminoacyl-tRNA binding site.</text>
</comment>
<dbReference type="GO" id="GO:0022625">
    <property type="term" value="C:cytosolic large ribosomal subunit"/>
    <property type="evidence" value="ECO:0007669"/>
    <property type="project" value="TreeGrafter"/>
</dbReference>
<dbReference type="PIRSF" id="PIRSF002191">
    <property type="entry name" value="Ribosomal_L19"/>
    <property type="match status" value="1"/>
</dbReference>
<keyword evidence="3 5" id="KW-0687">Ribonucleoprotein</keyword>